<reference evidence="1 2" key="1">
    <citation type="submission" date="2015-11" db="EMBL/GenBank/DDBJ databases">
        <title>Whole-Genome Sequence of Candidatus Oderbacter manganicum from the National Park Lower Oder Valley, Germany.</title>
        <authorList>
            <person name="Braun B."/>
            <person name="Liere K."/>
            <person name="Szewzyk U."/>
        </authorList>
    </citation>
    <scope>NUCLEOTIDE SEQUENCE [LARGE SCALE GENOMIC DNA]</scope>
    <source>
        <strain evidence="1 2">OTSz_A_272</strain>
    </source>
</reference>
<dbReference type="InParanoid" id="A0A1B1AM61"/>
<proteinExistence type="predicted"/>
<sequence length="130" mass="14667">MHELLERLGRGDVRLIEMCQQANHAWREFLSELNGADTGTLAARLGFFQPTIERIFESKTLGQTMMPWSAFAVLYDTQSGWGPNKDRALQLADAFSRSNCSQETRDEARSCVISYELEPARSVSGSGHRR</sequence>
<keyword evidence="2" id="KW-1185">Reference proteome</keyword>
<evidence type="ECO:0000313" key="1">
    <source>
        <dbReference type="EMBL" id="ANP47643.1"/>
    </source>
</evidence>
<dbReference type="KEGG" id="cbot:ATE48_17920"/>
<name>A0A1B1AM61_9PROT</name>
<dbReference type="RefSeq" id="WP_066773970.1">
    <property type="nucleotide sequence ID" value="NZ_CP013244.1"/>
</dbReference>
<protein>
    <submittedName>
        <fullName evidence="1">Uncharacterized protein</fullName>
    </submittedName>
</protein>
<dbReference type="AlphaFoldDB" id="A0A1B1AM61"/>
<dbReference type="OrthoDB" id="7065351at2"/>
<dbReference type="Proteomes" id="UP000092498">
    <property type="component" value="Chromosome"/>
</dbReference>
<dbReference type="EMBL" id="CP013244">
    <property type="protein sequence ID" value="ANP47643.1"/>
    <property type="molecule type" value="Genomic_DNA"/>
</dbReference>
<organism evidence="1 2">
    <name type="scientific">Candidatus Viadribacter manganicus</name>
    <dbReference type="NCBI Taxonomy" id="1759059"/>
    <lineage>
        <taxon>Bacteria</taxon>
        <taxon>Pseudomonadati</taxon>
        <taxon>Pseudomonadota</taxon>
        <taxon>Alphaproteobacteria</taxon>
        <taxon>Hyphomonadales</taxon>
        <taxon>Hyphomonadaceae</taxon>
        <taxon>Candidatus Viadribacter</taxon>
    </lineage>
</organism>
<accession>A0A1B1AM61</accession>
<dbReference type="STRING" id="1759059.ATE48_17920"/>
<gene>
    <name evidence="1" type="ORF">ATE48_17920</name>
</gene>
<evidence type="ECO:0000313" key="2">
    <source>
        <dbReference type="Proteomes" id="UP000092498"/>
    </source>
</evidence>